<dbReference type="EMBL" id="LN852949">
    <property type="protein sequence ID" value="CRY94548.1"/>
    <property type="molecule type" value="Genomic_DNA"/>
</dbReference>
<dbReference type="GO" id="GO:0006260">
    <property type="term" value="P:DNA replication"/>
    <property type="evidence" value="ECO:0007669"/>
    <property type="project" value="InterPro"/>
</dbReference>
<dbReference type="SUPFAM" id="SSF46785">
    <property type="entry name" value="Winged helix' DNA-binding domain"/>
    <property type="match status" value="1"/>
</dbReference>
<dbReference type="Pfam" id="PF05732">
    <property type="entry name" value="RepL"/>
    <property type="match status" value="1"/>
</dbReference>
<dbReference type="InterPro" id="IPR036388">
    <property type="entry name" value="WH-like_DNA-bd_sf"/>
</dbReference>
<reference evidence="2" key="2">
    <citation type="submission" date="2015-07" db="EMBL/GenBank/DDBJ databases">
        <title>Plasmids, circular viruses and viroids from rat gut.</title>
        <authorList>
            <person name="Jorgensen T.J."/>
            <person name="Hansen M.A."/>
            <person name="Xu Z."/>
            <person name="Tabak M.A."/>
            <person name="Sorensen S.J."/>
            <person name="Hansen L.H."/>
        </authorList>
    </citation>
    <scope>NUCLEOTIDE SEQUENCE</scope>
    <source>
        <strain evidence="2">RGRH0277</strain>
    </source>
</reference>
<proteinExistence type="predicted"/>
<dbReference type="InterPro" id="IPR008813">
    <property type="entry name" value="Plasmid_replication_RepL"/>
</dbReference>
<reference evidence="2" key="1">
    <citation type="submission" date="2015-06" db="EMBL/GenBank/DDBJ databases">
        <authorList>
            <person name="Joergensen T."/>
        </authorList>
    </citation>
    <scope>NUCLEOTIDE SEQUENCE</scope>
    <source>
        <strain evidence="2">RGRH0277</strain>
    </source>
</reference>
<dbReference type="AlphaFoldDB" id="A0A0H5PYA5"/>
<feature type="domain" description="Plasmid replication protein RepL" evidence="1">
    <location>
        <begin position="30"/>
        <end position="141"/>
    </location>
</feature>
<accession>A0A0H5PYA5</accession>
<protein>
    <recommendedName>
        <fullName evidence="1">Plasmid replication protein RepL domain-containing protein</fullName>
    </recommendedName>
</protein>
<organism evidence="2">
    <name type="scientific">uncultured prokaryote</name>
    <dbReference type="NCBI Taxonomy" id="198431"/>
    <lineage>
        <taxon>unclassified sequences</taxon>
        <taxon>environmental samples</taxon>
    </lineage>
</organism>
<dbReference type="Gene3D" id="1.10.10.10">
    <property type="entry name" value="Winged helix-like DNA-binding domain superfamily/Winged helix DNA-binding domain"/>
    <property type="match status" value="1"/>
</dbReference>
<name>A0A0H5PYA5_9ZZZZ</name>
<sequence length="164" mass="18813">MGLAQVKALDNIQEFEFDNEVAEQVENLQEKGNVKVTAIIQPEKKSSLKSEFVMAFTSNLRALAELNISQSELKVITYILEIMEYGNLISLNQSQIARDLDMKKSNMSVIFKKLTKKGVLIKEKGHLFMNSNLFAKGLNHKLNTERREHLKTAQFENDKFTRSF</sequence>
<dbReference type="GO" id="GO:0006276">
    <property type="term" value="P:plasmid maintenance"/>
    <property type="evidence" value="ECO:0007669"/>
    <property type="project" value="InterPro"/>
</dbReference>
<evidence type="ECO:0000259" key="1">
    <source>
        <dbReference type="Pfam" id="PF05732"/>
    </source>
</evidence>
<dbReference type="InterPro" id="IPR036390">
    <property type="entry name" value="WH_DNA-bd_sf"/>
</dbReference>
<evidence type="ECO:0000313" key="2">
    <source>
        <dbReference type="EMBL" id="CRY94548.1"/>
    </source>
</evidence>